<dbReference type="FunCoup" id="Q55FZ1">
    <property type="interactions" value="877"/>
</dbReference>
<feature type="transmembrane region" description="Helical" evidence="1">
    <location>
        <begin position="76"/>
        <end position="95"/>
    </location>
</feature>
<dbReference type="dictyBase" id="DDB_G0267896"/>
<dbReference type="GeneID" id="8616200"/>
<dbReference type="SMR" id="Q55FZ1"/>
<dbReference type="KEGG" id="ddi:DDB_G0267896"/>
<gene>
    <name evidence="2" type="ORF">DDB_G0267896</name>
</gene>
<feature type="transmembrane region" description="Helical" evidence="1">
    <location>
        <begin position="101"/>
        <end position="121"/>
    </location>
</feature>
<dbReference type="eggNOG" id="ENOG502RIKH">
    <property type="taxonomic scope" value="Eukaryota"/>
</dbReference>
<dbReference type="InParanoid" id="Q55FZ1"/>
<dbReference type="Proteomes" id="UP000002195">
    <property type="component" value="Unassembled WGS sequence"/>
</dbReference>
<dbReference type="PhylomeDB" id="Q55FZ1"/>
<dbReference type="RefSeq" id="XP_647392.1">
    <property type="nucleotide sequence ID" value="XM_642300.1"/>
</dbReference>
<dbReference type="VEuPathDB" id="AmoebaDB:DDB_G0267896"/>
<sequence length="208" mass="23593">MASNYPQLSPQPLLIPVNEITQEKYIVNQFSKTTLKGSLLKGYSETFPYELTNVMAPQDYNAIVKEINSSVKSKKFPVQSFIGLLMLSTVCLFFSPMAFVVIFPISVSLITISLIGIHYFLKRISEKIEKTLINFNNVFATRRVSIEFSKKSIFRTKVKIIYPASLAIQPVLYNIQPIQQSFYQQNPQQSQYAETSKTADSSPLLSKV</sequence>
<evidence type="ECO:0000313" key="2">
    <source>
        <dbReference type="EMBL" id="EAL73401.1"/>
    </source>
</evidence>
<accession>Q55FZ1</accession>
<dbReference type="PaxDb" id="44689-DDB0189624"/>
<evidence type="ECO:0000313" key="3">
    <source>
        <dbReference type="Proteomes" id="UP000002195"/>
    </source>
</evidence>
<comment type="caution">
    <text evidence="2">The sequence shown here is derived from an EMBL/GenBank/DDBJ whole genome shotgun (WGS) entry which is preliminary data.</text>
</comment>
<dbReference type="EMBL" id="AAFI02000003">
    <property type="protein sequence ID" value="EAL73401.1"/>
    <property type="molecule type" value="Genomic_DNA"/>
</dbReference>
<dbReference type="HOGENOM" id="CLU_1323017_0_0_1"/>
<keyword evidence="1" id="KW-1133">Transmembrane helix</keyword>
<name>Q55FZ1_DICDI</name>
<proteinExistence type="predicted"/>
<evidence type="ECO:0000256" key="1">
    <source>
        <dbReference type="SAM" id="Phobius"/>
    </source>
</evidence>
<keyword evidence="1" id="KW-0472">Membrane</keyword>
<dbReference type="AlphaFoldDB" id="Q55FZ1"/>
<keyword evidence="1" id="KW-0812">Transmembrane</keyword>
<keyword evidence="3" id="KW-1185">Reference proteome</keyword>
<organism evidence="2 3">
    <name type="scientific">Dictyostelium discoideum</name>
    <name type="common">Social amoeba</name>
    <dbReference type="NCBI Taxonomy" id="44689"/>
    <lineage>
        <taxon>Eukaryota</taxon>
        <taxon>Amoebozoa</taxon>
        <taxon>Evosea</taxon>
        <taxon>Eumycetozoa</taxon>
        <taxon>Dictyostelia</taxon>
        <taxon>Dictyosteliales</taxon>
        <taxon>Dictyosteliaceae</taxon>
        <taxon>Dictyostelium</taxon>
    </lineage>
</organism>
<protein>
    <submittedName>
        <fullName evidence="2">Uncharacterized protein</fullName>
    </submittedName>
</protein>
<reference evidence="2 3" key="1">
    <citation type="journal article" date="2005" name="Nature">
        <title>The genome of the social amoeba Dictyostelium discoideum.</title>
        <authorList>
            <consortium name="The Dictyostelium discoideum Sequencing Consortium"/>
            <person name="Eichinger L."/>
            <person name="Pachebat J.A."/>
            <person name="Glockner G."/>
            <person name="Rajandream M.A."/>
            <person name="Sucgang R."/>
            <person name="Berriman M."/>
            <person name="Song J."/>
            <person name="Olsen R."/>
            <person name="Szafranski K."/>
            <person name="Xu Q."/>
            <person name="Tunggal B."/>
            <person name="Kummerfeld S."/>
            <person name="Madera M."/>
            <person name="Konfortov B.A."/>
            <person name="Rivero F."/>
            <person name="Bankier A.T."/>
            <person name="Lehmann R."/>
            <person name="Hamlin N."/>
            <person name="Davies R."/>
            <person name="Gaudet P."/>
            <person name="Fey P."/>
            <person name="Pilcher K."/>
            <person name="Chen G."/>
            <person name="Saunders D."/>
            <person name="Sodergren E."/>
            <person name="Davis P."/>
            <person name="Kerhornou A."/>
            <person name="Nie X."/>
            <person name="Hall N."/>
            <person name="Anjard C."/>
            <person name="Hemphill L."/>
            <person name="Bason N."/>
            <person name="Farbrother P."/>
            <person name="Desany B."/>
            <person name="Just E."/>
            <person name="Morio T."/>
            <person name="Rost R."/>
            <person name="Churcher C."/>
            <person name="Cooper J."/>
            <person name="Haydock S."/>
            <person name="van Driessche N."/>
            <person name="Cronin A."/>
            <person name="Goodhead I."/>
            <person name="Muzny D."/>
            <person name="Mourier T."/>
            <person name="Pain A."/>
            <person name="Lu M."/>
            <person name="Harper D."/>
            <person name="Lindsay R."/>
            <person name="Hauser H."/>
            <person name="James K."/>
            <person name="Quiles M."/>
            <person name="Madan Babu M."/>
            <person name="Saito T."/>
            <person name="Buchrieser C."/>
            <person name="Wardroper A."/>
            <person name="Felder M."/>
            <person name="Thangavelu M."/>
            <person name="Johnson D."/>
            <person name="Knights A."/>
            <person name="Loulseged H."/>
            <person name="Mungall K."/>
            <person name="Oliver K."/>
            <person name="Price C."/>
            <person name="Quail M.A."/>
            <person name="Urushihara H."/>
            <person name="Hernandez J."/>
            <person name="Rabbinowitsch E."/>
            <person name="Steffen D."/>
            <person name="Sanders M."/>
            <person name="Ma J."/>
            <person name="Kohara Y."/>
            <person name="Sharp S."/>
            <person name="Simmonds M."/>
            <person name="Spiegler S."/>
            <person name="Tivey A."/>
            <person name="Sugano S."/>
            <person name="White B."/>
            <person name="Walker D."/>
            <person name="Woodward J."/>
            <person name="Winckler T."/>
            <person name="Tanaka Y."/>
            <person name="Shaulsky G."/>
            <person name="Schleicher M."/>
            <person name="Weinstock G."/>
            <person name="Rosenthal A."/>
            <person name="Cox E.C."/>
            <person name="Chisholm R.L."/>
            <person name="Gibbs R."/>
            <person name="Loomis W.F."/>
            <person name="Platzer M."/>
            <person name="Kay R.R."/>
            <person name="Williams J."/>
            <person name="Dear P.H."/>
            <person name="Noegel A.A."/>
            <person name="Barrell B."/>
            <person name="Kuspa A."/>
        </authorList>
    </citation>
    <scope>NUCLEOTIDE SEQUENCE [LARGE SCALE GENOMIC DNA]</scope>
    <source>
        <strain evidence="2 3">AX4</strain>
    </source>
</reference>